<name>A0ABD2NHS0_9CUCU</name>
<dbReference type="EMBL" id="JABFTP020000103">
    <property type="protein sequence ID" value="KAL3278059.1"/>
    <property type="molecule type" value="Genomic_DNA"/>
</dbReference>
<evidence type="ECO:0000313" key="3">
    <source>
        <dbReference type="Proteomes" id="UP001516400"/>
    </source>
</evidence>
<reference evidence="2 3" key="1">
    <citation type="journal article" date="2021" name="BMC Biol.">
        <title>Horizontally acquired antibacterial genes associated with adaptive radiation of ladybird beetles.</title>
        <authorList>
            <person name="Li H.S."/>
            <person name="Tang X.F."/>
            <person name="Huang Y.H."/>
            <person name="Xu Z.Y."/>
            <person name="Chen M.L."/>
            <person name="Du X.Y."/>
            <person name="Qiu B.Y."/>
            <person name="Chen P.T."/>
            <person name="Zhang W."/>
            <person name="Slipinski A."/>
            <person name="Escalona H.E."/>
            <person name="Waterhouse R.M."/>
            <person name="Zwick A."/>
            <person name="Pang H."/>
        </authorList>
    </citation>
    <scope>NUCLEOTIDE SEQUENCE [LARGE SCALE GENOMIC DNA]</scope>
    <source>
        <strain evidence="2">SYSU2018</strain>
    </source>
</reference>
<dbReference type="Gene3D" id="2.60.120.340">
    <property type="entry name" value="Nucleoplasmin core domain"/>
    <property type="match status" value="1"/>
</dbReference>
<dbReference type="Proteomes" id="UP001516400">
    <property type="component" value="Unassembled WGS sequence"/>
</dbReference>
<dbReference type="Pfam" id="PF17800">
    <property type="entry name" value="NPL"/>
    <property type="match status" value="1"/>
</dbReference>
<gene>
    <name evidence="2" type="ORF">HHI36_013404</name>
</gene>
<keyword evidence="3" id="KW-1185">Reference proteome</keyword>
<proteinExistence type="predicted"/>
<evidence type="ECO:0000259" key="1">
    <source>
        <dbReference type="Pfam" id="PF17800"/>
    </source>
</evidence>
<evidence type="ECO:0000313" key="2">
    <source>
        <dbReference type="EMBL" id="KAL3278059.1"/>
    </source>
</evidence>
<comment type="caution">
    <text evidence="2">The sequence shown here is derived from an EMBL/GenBank/DDBJ whole genome shotgun (WGS) entry which is preliminary data.</text>
</comment>
<sequence length="133" mass="15348">MFWGLIMEPQKRYSQVIKKAFHISMASLDLSNSDGQPSQVMCGFEGRNYLLCTLQKPDQLQCPLDLYFEEGTTVSFATNGKSHVHLTGYLTKDVDEMELEEESEDEESQKFEVKAQKNPLVKIMEKINHLRKK</sequence>
<feature type="domain" description="Nucleoplasmin-like" evidence="1">
    <location>
        <begin position="2"/>
        <end position="90"/>
    </location>
</feature>
<organism evidence="2 3">
    <name type="scientific">Cryptolaemus montrouzieri</name>
    <dbReference type="NCBI Taxonomy" id="559131"/>
    <lineage>
        <taxon>Eukaryota</taxon>
        <taxon>Metazoa</taxon>
        <taxon>Ecdysozoa</taxon>
        <taxon>Arthropoda</taxon>
        <taxon>Hexapoda</taxon>
        <taxon>Insecta</taxon>
        <taxon>Pterygota</taxon>
        <taxon>Neoptera</taxon>
        <taxon>Endopterygota</taxon>
        <taxon>Coleoptera</taxon>
        <taxon>Polyphaga</taxon>
        <taxon>Cucujiformia</taxon>
        <taxon>Coccinelloidea</taxon>
        <taxon>Coccinellidae</taxon>
        <taxon>Scymninae</taxon>
        <taxon>Scymnini</taxon>
        <taxon>Cryptolaemus</taxon>
    </lineage>
</organism>
<dbReference type="AlphaFoldDB" id="A0ABD2NHS0"/>
<accession>A0ABD2NHS0</accession>
<protein>
    <recommendedName>
        <fullName evidence="1">Nucleoplasmin-like domain-containing protein</fullName>
    </recommendedName>
</protein>
<dbReference type="InterPro" id="IPR041232">
    <property type="entry name" value="NPL"/>
</dbReference>